<proteinExistence type="predicted"/>
<gene>
    <name evidence="2" type="ORF">GCM10008943_06890</name>
</gene>
<keyword evidence="3" id="KW-1185">Reference proteome</keyword>
<reference evidence="2 3" key="1">
    <citation type="journal article" date="2019" name="Int. J. Syst. Evol. Microbiol.">
        <title>The Global Catalogue of Microorganisms (GCM) 10K type strain sequencing project: providing services to taxonomists for standard genome sequencing and annotation.</title>
        <authorList>
            <consortium name="The Broad Institute Genomics Platform"/>
            <consortium name="The Broad Institute Genome Sequencing Center for Infectious Disease"/>
            <person name="Wu L."/>
            <person name="Ma J."/>
        </authorList>
    </citation>
    <scope>NUCLEOTIDE SEQUENCE [LARGE SCALE GENOMIC DNA]</scope>
    <source>
        <strain evidence="2 3">JCM 15115</strain>
    </source>
</reference>
<protein>
    <submittedName>
        <fullName evidence="2">Metallophosphoesterase</fullName>
    </submittedName>
</protein>
<evidence type="ECO:0000313" key="3">
    <source>
        <dbReference type="Proteomes" id="UP001424441"/>
    </source>
</evidence>
<dbReference type="EMBL" id="BAAADE010000001">
    <property type="protein sequence ID" value="GAA0594429.1"/>
    <property type="molecule type" value="Genomic_DNA"/>
</dbReference>
<evidence type="ECO:0000313" key="2">
    <source>
        <dbReference type="EMBL" id="GAA0594429.1"/>
    </source>
</evidence>
<name>A0ABN1FND0_9HYPH</name>
<feature type="domain" description="Calcineurin-like phosphoesterase" evidence="1">
    <location>
        <begin position="2"/>
        <end position="121"/>
    </location>
</feature>
<dbReference type="Proteomes" id="UP001424441">
    <property type="component" value="Unassembled WGS sequence"/>
</dbReference>
<evidence type="ECO:0000259" key="1">
    <source>
        <dbReference type="Pfam" id="PF00149"/>
    </source>
</evidence>
<dbReference type="Gene3D" id="3.60.21.10">
    <property type="match status" value="2"/>
</dbReference>
<dbReference type="InterPro" id="IPR029052">
    <property type="entry name" value="Metallo-depent_PP-like"/>
</dbReference>
<accession>A0ABN1FND0</accession>
<sequence>MFRLAVIADPHFHDTEWQPQGSGLKRACRSYQDTANSTRVFNESAPALRAALDRAVREDAKLVIIPGDLTDDGQRHNIEAALAMLRDYASRFGLRYFATPGNHDFYALEGRPQRKEFVGNDGARIILDSAPVAAGDDALSIAEMATLGTEEALRLMPDLGFMPDERDIYWETPFGLNPDYASRYQSVKSADGTRECALLDASYLVEPVEGLWILSLDVNICVPKNDVTDFTDPSAFIDPTNGGWPTLLQSRSYLLDWMQDVAGRARASGKKLIAFSHYPALDPLAGTAAKERALFGSVGLARRDPGAEVARKFAATGVGLHLSGHLHVNDTAFFEHGSHGFYNIAVPSTVGYAPAMKMLEIDGDKLHMRTLSLAKATGFDVAFSAYQSEAKKLGEPLNQAAQAPDFGTFMDDHLCDLVEARYFPREWPQDMRSFVEASNFAGLAQLLWAEDRSFDGEDLPLMVFCQDWYRLRKAADLAFEFIPQSRIALYQNWMARAGEFEDTPLAQKFKTVLEIMQAYIERLPTRECILDLKA</sequence>
<organism evidence="2 3">
    <name type="scientific">Paenochrobactrum glaciei</name>
    <dbReference type="NCBI Taxonomy" id="486407"/>
    <lineage>
        <taxon>Bacteria</taxon>
        <taxon>Pseudomonadati</taxon>
        <taxon>Pseudomonadota</taxon>
        <taxon>Alphaproteobacteria</taxon>
        <taxon>Hyphomicrobiales</taxon>
        <taxon>Brucellaceae</taxon>
        <taxon>Paenochrobactrum</taxon>
    </lineage>
</organism>
<dbReference type="RefSeq" id="WP_343801407.1">
    <property type="nucleotide sequence ID" value="NZ_BAAADE010000001.1"/>
</dbReference>
<comment type="caution">
    <text evidence="2">The sequence shown here is derived from an EMBL/GenBank/DDBJ whole genome shotgun (WGS) entry which is preliminary data.</text>
</comment>
<dbReference type="Pfam" id="PF00149">
    <property type="entry name" value="Metallophos"/>
    <property type="match status" value="1"/>
</dbReference>
<dbReference type="SUPFAM" id="SSF56300">
    <property type="entry name" value="Metallo-dependent phosphatases"/>
    <property type="match status" value="1"/>
</dbReference>
<dbReference type="InterPro" id="IPR004843">
    <property type="entry name" value="Calcineurin-like_PHP"/>
</dbReference>